<feature type="domain" description="TACO1/YebC-like N-terminal" evidence="5">
    <location>
        <begin position="5"/>
        <end position="75"/>
    </location>
</feature>
<dbReference type="InterPro" id="IPR048300">
    <property type="entry name" value="TACO1_YebC-like_2nd/3rd_dom"/>
</dbReference>
<name>A0A451D6Q0_9GAMM</name>
<dbReference type="InterPro" id="IPR029072">
    <property type="entry name" value="YebC-like"/>
</dbReference>
<sequence>MAGHSKWANTKHRKNAQDIKKSKIFTKIIREITLSSKKYGSDINKNFKLRTILEKAHTFNVSKKLIKQALIRGEGGNKKNIFHTMKYAGYGPNGIVIIIHCNTDNSNRTVSKIRNIFSLYKGKLTKYNNIKYLFNFFYIIKVNINIHNKNIIYNLIDENKIIFSKKKNTDYINLTIKIKKFKEIKNIFLSHSIIFRNINIFITPKVIRYIDLINKEKIINMINSLKKLKETIYIAHNINL</sequence>
<evidence type="ECO:0000259" key="4">
    <source>
        <dbReference type="Pfam" id="PF01709"/>
    </source>
</evidence>
<evidence type="ECO:0000313" key="6">
    <source>
        <dbReference type="EMBL" id="VFP81498.1"/>
    </source>
</evidence>
<gene>
    <name evidence="6" type="primary">yebC</name>
    <name evidence="6" type="ORF">BUCICURV3402_208</name>
</gene>
<dbReference type="PANTHER" id="PTHR12532">
    <property type="entry name" value="TRANSLATIONAL ACTIVATOR OF CYTOCHROME C OXIDASE 1"/>
    <property type="match status" value="1"/>
</dbReference>
<dbReference type="GO" id="GO:0005737">
    <property type="term" value="C:cytoplasm"/>
    <property type="evidence" value="ECO:0007669"/>
    <property type="project" value="UniProtKB-ARBA"/>
</dbReference>
<dbReference type="InterPro" id="IPR049083">
    <property type="entry name" value="TACO1_YebC_N"/>
</dbReference>
<proteinExistence type="inferred from homology"/>
<dbReference type="InterPro" id="IPR002876">
    <property type="entry name" value="Transcrip_reg_TACO1-like"/>
</dbReference>
<evidence type="ECO:0000256" key="3">
    <source>
        <dbReference type="ARBA" id="ARBA00023163"/>
    </source>
</evidence>
<evidence type="ECO:0000259" key="5">
    <source>
        <dbReference type="Pfam" id="PF20772"/>
    </source>
</evidence>
<evidence type="ECO:0000313" key="7">
    <source>
        <dbReference type="Proteomes" id="UP000294344"/>
    </source>
</evidence>
<dbReference type="Pfam" id="PF20772">
    <property type="entry name" value="TACO1_YebC_N"/>
    <property type="match status" value="1"/>
</dbReference>
<keyword evidence="3" id="KW-0804">Transcription</keyword>
<dbReference type="InterPro" id="IPR017856">
    <property type="entry name" value="Integrase-like_N"/>
</dbReference>
<dbReference type="OrthoDB" id="9781053at2"/>
<dbReference type="Pfam" id="PF01709">
    <property type="entry name" value="Transcrip_reg"/>
    <property type="match status" value="1"/>
</dbReference>
<dbReference type="RefSeq" id="WP_154029260.1">
    <property type="nucleotide sequence ID" value="NZ_LR217710.1"/>
</dbReference>
<dbReference type="Gene3D" id="3.30.70.980">
    <property type="match status" value="2"/>
</dbReference>
<dbReference type="EMBL" id="LR217710">
    <property type="protein sequence ID" value="VFP81498.1"/>
    <property type="molecule type" value="Genomic_DNA"/>
</dbReference>
<dbReference type="SUPFAM" id="SSF75625">
    <property type="entry name" value="YebC-like"/>
    <property type="match status" value="1"/>
</dbReference>
<dbReference type="Gene3D" id="1.10.10.200">
    <property type="match status" value="1"/>
</dbReference>
<dbReference type="InterPro" id="IPR026564">
    <property type="entry name" value="Transcrip_reg_TACO1-like_dom3"/>
</dbReference>
<dbReference type="PANTHER" id="PTHR12532:SF0">
    <property type="entry name" value="TRANSLATIONAL ACTIVATOR OF CYTOCHROME C OXIDASE 1"/>
    <property type="match status" value="1"/>
</dbReference>
<evidence type="ECO:0000256" key="1">
    <source>
        <dbReference type="ARBA" id="ARBA00008724"/>
    </source>
</evidence>
<evidence type="ECO:0000256" key="2">
    <source>
        <dbReference type="ARBA" id="ARBA00023015"/>
    </source>
</evidence>
<protein>
    <submittedName>
        <fullName evidence="6">Probable transcriptional regulatory protein YebC</fullName>
    </submittedName>
</protein>
<keyword evidence="2" id="KW-0805">Transcription regulation</keyword>
<reference evidence="6 7" key="1">
    <citation type="submission" date="2019-02" db="EMBL/GenBank/DDBJ databases">
        <authorList>
            <person name="Manzano-Marin A."/>
            <person name="Manzano-Marin A."/>
        </authorList>
    </citation>
    <scope>NUCLEOTIDE SEQUENCE [LARGE SCALE GENOMIC DNA]</scope>
    <source>
        <strain evidence="6 7">BuCicurvipes</strain>
    </source>
</reference>
<organism evidence="6 7">
    <name type="scientific">Buchnera aphidicola</name>
    <name type="common">Cinara curvipes</name>
    <dbReference type="NCBI Taxonomy" id="2518975"/>
    <lineage>
        <taxon>Bacteria</taxon>
        <taxon>Pseudomonadati</taxon>
        <taxon>Pseudomonadota</taxon>
        <taxon>Gammaproteobacteria</taxon>
        <taxon>Enterobacterales</taxon>
        <taxon>Erwiniaceae</taxon>
        <taxon>Buchnera</taxon>
    </lineage>
</organism>
<accession>A0A451D6Q0</accession>
<comment type="similarity">
    <text evidence="1">Belongs to the TACO1 family.</text>
</comment>
<dbReference type="Proteomes" id="UP000294344">
    <property type="component" value="Chromosome"/>
</dbReference>
<feature type="domain" description="TACO1/YebC-like second and third" evidence="4">
    <location>
        <begin position="84"/>
        <end position="238"/>
    </location>
</feature>
<dbReference type="FunFam" id="1.10.10.200:FF:000002">
    <property type="entry name" value="Probable transcriptional regulatory protein CLM62_37755"/>
    <property type="match status" value="1"/>
</dbReference>
<dbReference type="AlphaFoldDB" id="A0A451D6Q0"/>